<dbReference type="GO" id="GO:0044550">
    <property type="term" value="P:secondary metabolite biosynthetic process"/>
    <property type="evidence" value="ECO:0007669"/>
    <property type="project" value="TreeGrafter"/>
</dbReference>
<evidence type="ECO:0000313" key="6">
    <source>
        <dbReference type="Proteomes" id="UP000824156"/>
    </source>
</evidence>
<evidence type="ECO:0000256" key="2">
    <source>
        <dbReference type="ARBA" id="ARBA00023315"/>
    </source>
</evidence>
<dbReference type="Proteomes" id="UP000824156">
    <property type="component" value="Unassembled WGS sequence"/>
</dbReference>
<dbReference type="PANTHER" id="PTHR34069:SF2">
    <property type="entry name" value="BETA-KETOACYL-[ACYL-CARRIER-PROTEIN] SYNTHASE III"/>
    <property type="match status" value="1"/>
</dbReference>
<evidence type="ECO:0000259" key="3">
    <source>
        <dbReference type="Pfam" id="PF08541"/>
    </source>
</evidence>
<accession>A0A9D2AY78</accession>
<name>A0A9D2AY78_9SPHI</name>
<comment type="caution">
    <text evidence="5">The sequence shown here is derived from an EMBL/GenBank/DDBJ whole genome shotgun (WGS) entry which is preliminary data.</text>
</comment>
<sequence>MLKSKIIATGMFIPTQDVPNESFINHEFFDENNQKFNQPVESIIRKFSMITGIKRRRYAPDGLTASEMGARAAKQAIENAGIDPEAIDMIVVAHNYGDMKVFGDPRDMVPSLSSKVKHKLGIKNLKCIPYDIIFGCPGWVQGVIQADQAIRSSAAKTCLVIGAETLSRVLDPSDRDSMIFSDAAGACILQGVADEQSGILNSAVRSDTHEELDFIYSSSSNDGGEKLPKFIKMKGRKVYEYALKNVPTAMKECFDNSGEDIKDLKMIFMHQANEKMDAAIIKRFFELYGIKELPENVMPMNISTMGNSSVATIPTLLHQVVSGEIEGYNLEKGDLIMLASVGAGMSINAITYRW</sequence>
<evidence type="ECO:0000313" key="5">
    <source>
        <dbReference type="EMBL" id="HIX54293.1"/>
    </source>
</evidence>
<dbReference type="Pfam" id="PF08545">
    <property type="entry name" value="ACP_syn_III"/>
    <property type="match status" value="1"/>
</dbReference>
<dbReference type="SUPFAM" id="SSF53901">
    <property type="entry name" value="Thiolase-like"/>
    <property type="match status" value="1"/>
</dbReference>
<dbReference type="PANTHER" id="PTHR34069">
    <property type="entry name" value="3-OXOACYL-[ACYL-CARRIER-PROTEIN] SYNTHASE 3"/>
    <property type="match status" value="1"/>
</dbReference>
<dbReference type="Pfam" id="PF08541">
    <property type="entry name" value="ACP_syn_III_C"/>
    <property type="match status" value="1"/>
</dbReference>
<dbReference type="GO" id="GO:0004315">
    <property type="term" value="F:3-oxoacyl-[acyl-carrier-protein] synthase activity"/>
    <property type="evidence" value="ECO:0007669"/>
    <property type="project" value="InterPro"/>
</dbReference>
<evidence type="ECO:0000256" key="1">
    <source>
        <dbReference type="ARBA" id="ARBA00022679"/>
    </source>
</evidence>
<feature type="domain" description="Beta-ketoacyl-[acyl-carrier-protein] synthase III C-terminal" evidence="3">
    <location>
        <begin position="256"/>
        <end position="354"/>
    </location>
</feature>
<dbReference type="InterPro" id="IPR013747">
    <property type="entry name" value="ACP_syn_III_C"/>
</dbReference>
<dbReference type="Gene3D" id="3.40.47.10">
    <property type="match status" value="1"/>
</dbReference>
<protein>
    <submittedName>
        <fullName evidence="5">3-oxoacyl-ACP synthase III family protein</fullName>
    </submittedName>
</protein>
<reference evidence="5" key="1">
    <citation type="journal article" date="2021" name="PeerJ">
        <title>Extensive microbial diversity within the chicken gut microbiome revealed by metagenomics and culture.</title>
        <authorList>
            <person name="Gilroy R."/>
            <person name="Ravi A."/>
            <person name="Getino M."/>
            <person name="Pursley I."/>
            <person name="Horton D.L."/>
            <person name="Alikhan N.F."/>
            <person name="Baker D."/>
            <person name="Gharbi K."/>
            <person name="Hall N."/>
            <person name="Watson M."/>
            <person name="Adriaenssens E.M."/>
            <person name="Foster-Nyarko E."/>
            <person name="Jarju S."/>
            <person name="Secka A."/>
            <person name="Antonio M."/>
            <person name="Oren A."/>
            <person name="Chaudhuri R.R."/>
            <person name="La Ragione R."/>
            <person name="Hildebrand F."/>
            <person name="Pallen M.J."/>
        </authorList>
    </citation>
    <scope>NUCLEOTIDE SEQUENCE</scope>
    <source>
        <strain evidence="5">1719</strain>
    </source>
</reference>
<dbReference type="AlphaFoldDB" id="A0A9D2AY78"/>
<dbReference type="InterPro" id="IPR013751">
    <property type="entry name" value="ACP_syn_III_N"/>
</dbReference>
<feature type="domain" description="Beta-ketoacyl-[acyl-carrier-protein] synthase III N-terminal" evidence="4">
    <location>
        <begin position="130"/>
        <end position="207"/>
    </location>
</feature>
<dbReference type="EMBL" id="DXEZ01000130">
    <property type="protein sequence ID" value="HIX54293.1"/>
    <property type="molecule type" value="Genomic_DNA"/>
</dbReference>
<keyword evidence="2" id="KW-0012">Acyltransferase</keyword>
<dbReference type="InterPro" id="IPR016039">
    <property type="entry name" value="Thiolase-like"/>
</dbReference>
<dbReference type="CDD" id="cd00830">
    <property type="entry name" value="KAS_III"/>
    <property type="match status" value="1"/>
</dbReference>
<gene>
    <name evidence="5" type="ORF">H9853_04655</name>
</gene>
<proteinExistence type="predicted"/>
<evidence type="ECO:0000259" key="4">
    <source>
        <dbReference type="Pfam" id="PF08545"/>
    </source>
</evidence>
<reference evidence="5" key="2">
    <citation type="submission" date="2021-04" db="EMBL/GenBank/DDBJ databases">
        <authorList>
            <person name="Gilroy R."/>
        </authorList>
    </citation>
    <scope>NUCLEOTIDE SEQUENCE</scope>
    <source>
        <strain evidence="5">1719</strain>
    </source>
</reference>
<organism evidence="5 6">
    <name type="scientific">Candidatus Sphingobacterium stercoripullorum</name>
    <dbReference type="NCBI Taxonomy" id="2838759"/>
    <lineage>
        <taxon>Bacteria</taxon>
        <taxon>Pseudomonadati</taxon>
        <taxon>Bacteroidota</taxon>
        <taxon>Sphingobacteriia</taxon>
        <taxon>Sphingobacteriales</taxon>
        <taxon>Sphingobacteriaceae</taxon>
        <taxon>Sphingobacterium</taxon>
    </lineage>
</organism>
<dbReference type="GO" id="GO:0006633">
    <property type="term" value="P:fatty acid biosynthetic process"/>
    <property type="evidence" value="ECO:0007669"/>
    <property type="project" value="InterPro"/>
</dbReference>
<keyword evidence="1" id="KW-0808">Transferase</keyword>